<dbReference type="Proteomes" id="UP001500791">
    <property type="component" value="Unassembled WGS sequence"/>
</dbReference>
<comment type="caution">
    <text evidence="2">The sequence shown here is derived from an EMBL/GenBank/DDBJ whole genome shotgun (WGS) entry which is preliminary data.</text>
</comment>
<feature type="region of interest" description="Disordered" evidence="1">
    <location>
        <begin position="26"/>
        <end position="73"/>
    </location>
</feature>
<name>A0ABP3HXA6_9CAUL</name>
<keyword evidence="3" id="KW-1185">Reference proteome</keyword>
<proteinExistence type="predicted"/>
<evidence type="ECO:0000313" key="3">
    <source>
        <dbReference type="Proteomes" id="UP001500791"/>
    </source>
</evidence>
<gene>
    <name evidence="2" type="ORF">GCM10009093_06840</name>
</gene>
<evidence type="ECO:0000313" key="2">
    <source>
        <dbReference type="EMBL" id="GAA0382504.1"/>
    </source>
</evidence>
<dbReference type="EMBL" id="BAAAEJ010000003">
    <property type="protein sequence ID" value="GAA0382504.1"/>
    <property type="molecule type" value="Genomic_DNA"/>
</dbReference>
<feature type="compositionally biased region" description="Basic and acidic residues" evidence="1">
    <location>
        <begin position="46"/>
        <end position="58"/>
    </location>
</feature>
<reference evidence="3" key="1">
    <citation type="journal article" date="2019" name="Int. J. Syst. Evol. Microbiol.">
        <title>The Global Catalogue of Microorganisms (GCM) 10K type strain sequencing project: providing services to taxonomists for standard genome sequencing and annotation.</title>
        <authorList>
            <consortium name="The Broad Institute Genomics Platform"/>
            <consortium name="The Broad Institute Genome Sequencing Center for Infectious Disease"/>
            <person name="Wu L."/>
            <person name="Ma J."/>
        </authorList>
    </citation>
    <scope>NUCLEOTIDE SEQUENCE [LARGE SCALE GENOMIC DNA]</scope>
    <source>
        <strain evidence="3">JCM 13476</strain>
    </source>
</reference>
<sequence length="87" mass="9574">MLFDTGHHAVTGIGMKFFGIIATGRHRHCQQDSSQSDGHRPAHGSAHPEKVIGEEQRARQSHQTLPAYTPCTGTIKADGQKPVNLWF</sequence>
<accession>A0ABP3HXA6</accession>
<organism evidence="2 3">
    <name type="scientific">Brevundimonas terrae</name>
    <dbReference type="NCBI Taxonomy" id="363631"/>
    <lineage>
        <taxon>Bacteria</taxon>
        <taxon>Pseudomonadati</taxon>
        <taxon>Pseudomonadota</taxon>
        <taxon>Alphaproteobacteria</taxon>
        <taxon>Caulobacterales</taxon>
        <taxon>Caulobacteraceae</taxon>
        <taxon>Brevundimonas</taxon>
    </lineage>
</organism>
<protein>
    <submittedName>
        <fullName evidence="2">Uncharacterized protein</fullName>
    </submittedName>
</protein>
<evidence type="ECO:0000256" key="1">
    <source>
        <dbReference type="SAM" id="MobiDB-lite"/>
    </source>
</evidence>